<keyword evidence="6 11" id="KW-0274">FAD</keyword>
<name>A0A6A6WYQ0_9PLEO</name>
<comment type="similarity">
    <text evidence="3 11">Belongs to the protoporphyrinogen/coproporphyrinogen oxidase family. Protoporphyrinogen oxidase subfamily.</text>
</comment>
<dbReference type="Proteomes" id="UP000799757">
    <property type="component" value="Unassembled WGS sequence"/>
</dbReference>
<evidence type="ECO:0000256" key="8">
    <source>
        <dbReference type="ARBA" id="ARBA00023133"/>
    </source>
</evidence>
<comment type="subcellular location">
    <subcellularLocation>
        <location evidence="11">Mitochondrion inner membrane</location>
    </subcellularLocation>
</comment>
<dbReference type="EMBL" id="MU002153">
    <property type="protein sequence ID" value="KAF2789229.1"/>
    <property type="molecule type" value="Genomic_DNA"/>
</dbReference>
<comment type="pathway">
    <text evidence="2 11">Porphyrin-containing compound metabolism; protoporphyrin-IX biosynthesis; protoporphyrin-IX from protoporphyrinogen-IX: step 1/1.</text>
</comment>
<dbReference type="InterPro" id="IPR002937">
    <property type="entry name" value="Amino_oxidase"/>
</dbReference>
<evidence type="ECO:0000256" key="5">
    <source>
        <dbReference type="ARBA" id="ARBA00022630"/>
    </source>
</evidence>
<evidence type="ECO:0000313" key="13">
    <source>
        <dbReference type="EMBL" id="KAF2789229.1"/>
    </source>
</evidence>
<dbReference type="InterPro" id="IPR036188">
    <property type="entry name" value="FAD/NAD-bd_sf"/>
</dbReference>
<keyword evidence="9 11" id="KW-0627">Porphyrin biosynthesis</keyword>
<comment type="catalytic activity">
    <reaction evidence="10 11">
        <text>protoporphyrinogen IX + 3 O2 = protoporphyrin IX + 3 H2O2</text>
        <dbReference type="Rhea" id="RHEA:25576"/>
        <dbReference type="ChEBI" id="CHEBI:15379"/>
        <dbReference type="ChEBI" id="CHEBI:16240"/>
        <dbReference type="ChEBI" id="CHEBI:57306"/>
        <dbReference type="ChEBI" id="CHEBI:57307"/>
        <dbReference type="EC" id="1.3.3.4"/>
    </reaction>
</comment>
<dbReference type="UniPathway" id="UPA00251">
    <property type="reaction ID" value="UER00324"/>
</dbReference>
<protein>
    <recommendedName>
        <fullName evidence="4 11">Protoporphyrinogen oxidase</fullName>
        <ecNumber evidence="4 11">1.3.3.4</ecNumber>
    </recommendedName>
</protein>
<evidence type="ECO:0000256" key="11">
    <source>
        <dbReference type="RuleBase" id="RU367069"/>
    </source>
</evidence>
<feature type="domain" description="Amine oxidase" evidence="12">
    <location>
        <begin position="51"/>
        <end position="530"/>
    </location>
</feature>
<evidence type="ECO:0000256" key="4">
    <source>
        <dbReference type="ARBA" id="ARBA00012867"/>
    </source>
</evidence>
<dbReference type="InterPro" id="IPR004572">
    <property type="entry name" value="Protoporphyrinogen_oxidase"/>
</dbReference>
<keyword evidence="5 11" id="KW-0285">Flavoprotein</keyword>
<sequence length="570" mass="63612">MRLKRNVRLLESTVRRALARPLLSSQCNRRRFASSSAAYPEQIAVLGGGISGLASAHFVAKEFPNSNITVFESAKEAGGWLRSRRTAVPGGDVVFEYGPRTLRPGLSSVATIADLQLQDNVLFTKSTSPAAKNRYIYYPDRLNRMPSGGIEYLNTLKLLQSGVFDGALNIIAEPWKPRRPSNLTDESIGSFISRRMDRRIAQNLLSALMHGIYAGDIWQLSARTLLPMLWQLEGQFNSVIGGMLQINMNDQRSDMLVPIHPYDLESFKAMSEEIEANQEWGQNFIEGLAGCSTFAFKDGLQQLSRRLQDTLEKNKQVEIRMESRVQSYKMAEGNPQQVQVITGEGASQASQNFDLVISTLPNKTLTPYVTVMTVNLYYPNPNLIPVSGFGYLIPQSVPFEQNPERALGVIFDSDAVHGQDSVDGTKITVMLGGHWWNGWQGYPDEDEGAELAKSVIHRHLGIADEPAACHVNLHHDCIPQYTVGYEDRLKLYAEELQLNFRGKVRVVGNQYNGVGVNDCVKAAWNLARELRGDGWKSRSCGLDRVLDTRPWTVEPVMKTTVAHRLGQKDV</sequence>
<dbReference type="SUPFAM" id="SSF51905">
    <property type="entry name" value="FAD/NAD(P)-binding domain"/>
    <property type="match status" value="1"/>
</dbReference>
<dbReference type="PANTHER" id="PTHR42923:SF3">
    <property type="entry name" value="PROTOPORPHYRINOGEN OXIDASE"/>
    <property type="match status" value="1"/>
</dbReference>
<dbReference type="GO" id="GO:0005743">
    <property type="term" value="C:mitochondrial inner membrane"/>
    <property type="evidence" value="ECO:0007669"/>
    <property type="project" value="UniProtKB-SubCell"/>
</dbReference>
<evidence type="ECO:0000256" key="7">
    <source>
        <dbReference type="ARBA" id="ARBA00023002"/>
    </source>
</evidence>
<dbReference type="PANTHER" id="PTHR42923">
    <property type="entry name" value="PROTOPORPHYRINOGEN OXIDASE"/>
    <property type="match status" value="1"/>
</dbReference>
<dbReference type="OrthoDB" id="438553at2759"/>
<evidence type="ECO:0000259" key="12">
    <source>
        <dbReference type="Pfam" id="PF01593"/>
    </source>
</evidence>
<evidence type="ECO:0000256" key="2">
    <source>
        <dbReference type="ARBA" id="ARBA00005073"/>
    </source>
</evidence>
<keyword evidence="8 11" id="KW-0350">Heme biosynthesis</keyword>
<proteinExistence type="inferred from homology"/>
<gene>
    <name evidence="13" type="ORF">K505DRAFT_253784</name>
</gene>
<keyword evidence="14" id="KW-1185">Reference proteome</keyword>
<dbReference type="GO" id="GO:0004729">
    <property type="term" value="F:oxygen-dependent protoporphyrinogen oxidase activity"/>
    <property type="evidence" value="ECO:0007669"/>
    <property type="project" value="UniProtKB-UniRule"/>
</dbReference>
<accession>A0A6A6WYQ0</accession>
<keyword evidence="7 11" id="KW-0560">Oxidoreductase</keyword>
<evidence type="ECO:0000256" key="3">
    <source>
        <dbReference type="ARBA" id="ARBA00010551"/>
    </source>
</evidence>
<evidence type="ECO:0000256" key="1">
    <source>
        <dbReference type="ARBA" id="ARBA00002600"/>
    </source>
</evidence>
<dbReference type="Gene3D" id="3.50.50.60">
    <property type="entry name" value="FAD/NAD(P)-binding domain"/>
    <property type="match status" value="1"/>
</dbReference>
<comment type="function">
    <text evidence="1 11">Catalyzes the 6-electron oxidation of protoporphyrinogen-IX to form protoporphyrin-IX.</text>
</comment>
<dbReference type="EC" id="1.3.3.4" evidence="4 11"/>
<dbReference type="AlphaFoldDB" id="A0A6A6WYQ0"/>
<organism evidence="13 14">
    <name type="scientific">Melanomma pulvis-pyrius CBS 109.77</name>
    <dbReference type="NCBI Taxonomy" id="1314802"/>
    <lineage>
        <taxon>Eukaryota</taxon>
        <taxon>Fungi</taxon>
        <taxon>Dikarya</taxon>
        <taxon>Ascomycota</taxon>
        <taxon>Pezizomycotina</taxon>
        <taxon>Dothideomycetes</taxon>
        <taxon>Pleosporomycetidae</taxon>
        <taxon>Pleosporales</taxon>
        <taxon>Melanommataceae</taxon>
        <taxon>Melanomma</taxon>
    </lineage>
</organism>
<evidence type="ECO:0000256" key="9">
    <source>
        <dbReference type="ARBA" id="ARBA00023244"/>
    </source>
</evidence>
<comment type="cofactor">
    <cofactor evidence="11">
        <name>FAD</name>
        <dbReference type="ChEBI" id="CHEBI:57692"/>
    </cofactor>
    <text evidence="11">Binds 1 FAD per subunit.</text>
</comment>
<dbReference type="GO" id="GO:0006782">
    <property type="term" value="P:protoporphyrinogen IX biosynthetic process"/>
    <property type="evidence" value="ECO:0007669"/>
    <property type="project" value="UniProtKB-UniRule"/>
</dbReference>
<dbReference type="SUPFAM" id="SSF54373">
    <property type="entry name" value="FAD-linked reductases, C-terminal domain"/>
    <property type="match status" value="1"/>
</dbReference>
<evidence type="ECO:0000313" key="14">
    <source>
        <dbReference type="Proteomes" id="UP000799757"/>
    </source>
</evidence>
<dbReference type="Pfam" id="PF01593">
    <property type="entry name" value="Amino_oxidase"/>
    <property type="match status" value="1"/>
</dbReference>
<reference evidence="13" key="1">
    <citation type="journal article" date="2020" name="Stud. Mycol.">
        <title>101 Dothideomycetes genomes: a test case for predicting lifestyles and emergence of pathogens.</title>
        <authorList>
            <person name="Haridas S."/>
            <person name="Albert R."/>
            <person name="Binder M."/>
            <person name="Bloem J."/>
            <person name="Labutti K."/>
            <person name="Salamov A."/>
            <person name="Andreopoulos B."/>
            <person name="Baker S."/>
            <person name="Barry K."/>
            <person name="Bills G."/>
            <person name="Bluhm B."/>
            <person name="Cannon C."/>
            <person name="Castanera R."/>
            <person name="Culley D."/>
            <person name="Daum C."/>
            <person name="Ezra D."/>
            <person name="Gonzalez J."/>
            <person name="Henrissat B."/>
            <person name="Kuo A."/>
            <person name="Liang C."/>
            <person name="Lipzen A."/>
            <person name="Lutzoni F."/>
            <person name="Magnuson J."/>
            <person name="Mondo S."/>
            <person name="Nolan M."/>
            <person name="Ohm R."/>
            <person name="Pangilinan J."/>
            <person name="Park H.-J."/>
            <person name="Ramirez L."/>
            <person name="Alfaro M."/>
            <person name="Sun H."/>
            <person name="Tritt A."/>
            <person name="Yoshinaga Y."/>
            <person name="Zwiers L.-H."/>
            <person name="Turgeon B."/>
            <person name="Goodwin S."/>
            <person name="Spatafora J."/>
            <person name="Crous P."/>
            <person name="Grigoriev I."/>
        </authorList>
    </citation>
    <scope>NUCLEOTIDE SEQUENCE</scope>
    <source>
        <strain evidence="13">CBS 109.77</strain>
    </source>
</reference>
<evidence type="ECO:0000256" key="6">
    <source>
        <dbReference type="ARBA" id="ARBA00022827"/>
    </source>
</evidence>
<evidence type="ECO:0000256" key="10">
    <source>
        <dbReference type="ARBA" id="ARBA00047554"/>
    </source>
</evidence>
<dbReference type="NCBIfam" id="TIGR00562">
    <property type="entry name" value="proto_IX_ox"/>
    <property type="match status" value="1"/>
</dbReference>
<dbReference type="InterPro" id="IPR050464">
    <property type="entry name" value="Zeta_carotene_desat/Oxidored"/>
</dbReference>